<dbReference type="NCBIfam" id="TIGR00393">
    <property type="entry name" value="kpsF"/>
    <property type="match status" value="1"/>
</dbReference>
<evidence type="ECO:0000256" key="6">
    <source>
        <dbReference type="PIRSR" id="PIRSR004692-3"/>
    </source>
</evidence>
<dbReference type="AlphaFoldDB" id="A0A9Q9DLS1"/>
<dbReference type="PROSITE" id="PS51464">
    <property type="entry name" value="SIS"/>
    <property type="match status" value="1"/>
</dbReference>
<dbReference type="PANTHER" id="PTHR42745:SF1">
    <property type="entry name" value="ARABINOSE 5-PHOSPHATE ISOMERASE KDSD"/>
    <property type="match status" value="1"/>
</dbReference>
<accession>A0A9Q9DLS1</accession>
<keyword evidence="5" id="KW-0862">Zinc</keyword>
<feature type="site" description="Catalytically relevant" evidence="6">
    <location>
        <position position="64"/>
    </location>
</feature>
<evidence type="ECO:0000259" key="8">
    <source>
        <dbReference type="PROSITE" id="PS51371"/>
    </source>
</evidence>
<evidence type="ECO:0000256" key="1">
    <source>
        <dbReference type="ARBA" id="ARBA00008165"/>
    </source>
</evidence>
<dbReference type="InterPro" id="IPR004800">
    <property type="entry name" value="KdsD/KpsF-type"/>
</dbReference>
<dbReference type="Gene3D" id="3.10.580.10">
    <property type="entry name" value="CBS-domain"/>
    <property type="match status" value="1"/>
</dbReference>
<keyword evidence="2" id="KW-0677">Repeat</keyword>
<dbReference type="InterPro" id="IPR001347">
    <property type="entry name" value="SIS_dom"/>
</dbReference>
<proteinExistence type="inferred from homology"/>
<dbReference type="CDD" id="cd04604">
    <property type="entry name" value="CBS_pair_SIS_assoc"/>
    <property type="match status" value="1"/>
</dbReference>
<dbReference type="GO" id="GO:0005975">
    <property type="term" value="P:carbohydrate metabolic process"/>
    <property type="evidence" value="ECO:0007669"/>
    <property type="project" value="InterPro"/>
</dbReference>
<protein>
    <submittedName>
        <fullName evidence="10">KpsF/GutQ family sugar-phosphate isomerase</fullName>
    </submittedName>
</protein>
<keyword evidence="5" id="KW-0479">Metal-binding</keyword>
<dbReference type="GO" id="GO:0046872">
    <property type="term" value="F:metal ion binding"/>
    <property type="evidence" value="ECO:0007669"/>
    <property type="project" value="UniProtKB-KW"/>
</dbReference>
<dbReference type="FunFam" id="3.40.50.10490:FF:000011">
    <property type="entry name" value="Arabinose 5-phosphate isomerase"/>
    <property type="match status" value="1"/>
</dbReference>
<evidence type="ECO:0000313" key="11">
    <source>
        <dbReference type="Proteomes" id="UP001056980"/>
    </source>
</evidence>
<evidence type="ECO:0000313" key="10">
    <source>
        <dbReference type="EMBL" id="USP02620.1"/>
    </source>
</evidence>
<evidence type="ECO:0000259" key="9">
    <source>
        <dbReference type="PROSITE" id="PS51464"/>
    </source>
</evidence>
<dbReference type="Pfam" id="PF00571">
    <property type="entry name" value="CBS"/>
    <property type="match status" value="2"/>
</dbReference>
<evidence type="ECO:0000256" key="2">
    <source>
        <dbReference type="ARBA" id="ARBA00022737"/>
    </source>
</evidence>
<dbReference type="CDD" id="cd05014">
    <property type="entry name" value="SIS_Kpsf"/>
    <property type="match status" value="1"/>
</dbReference>
<dbReference type="PIRSF" id="PIRSF004692">
    <property type="entry name" value="KdsD_KpsF"/>
    <property type="match status" value="1"/>
</dbReference>
<reference evidence="10" key="1">
    <citation type="journal article" date="2022" name="Proc. Natl. Acad. Sci. U.S.A.">
        <title>Identification of the Bartonella autotransporter CFA as a protective antigen and hypervariable target of neutralizing antibodies in mice.</title>
        <authorList>
            <person name="Siewert L.K."/>
            <person name="Korotaev A."/>
            <person name="Sedzicki J."/>
            <person name="Fromm K."/>
            <person name="Pinschewer D.D."/>
            <person name="Dehio C."/>
        </authorList>
    </citation>
    <scope>NUCLEOTIDE SEQUENCE</scope>
    <source>
        <strain evidence="10">IBS296</strain>
    </source>
</reference>
<evidence type="ECO:0000256" key="5">
    <source>
        <dbReference type="PIRSR" id="PIRSR004692-2"/>
    </source>
</evidence>
<feature type="domain" description="CBS" evidence="8">
    <location>
        <begin position="279"/>
        <end position="330"/>
    </location>
</feature>
<dbReference type="PANTHER" id="PTHR42745">
    <property type="match status" value="1"/>
</dbReference>
<dbReference type="EMBL" id="CP083444">
    <property type="protein sequence ID" value="USP02620.1"/>
    <property type="molecule type" value="Genomic_DNA"/>
</dbReference>
<feature type="domain" description="SIS" evidence="9">
    <location>
        <begin position="46"/>
        <end position="189"/>
    </location>
</feature>
<dbReference type="GO" id="GO:1901135">
    <property type="term" value="P:carbohydrate derivative metabolic process"/>
    <property type="evidence" value="ECO:0007669"/>
    <property type="project" value="InterPro"/>
</dbReference>
<gene>
    <name evidence="10" type="ORF">LAJ60_07065</name>
</gene>
<dbReference type="RefSeq" id="WP_078691631.1">
    <property type="nucleotide sequence ID" value="NZ_CADDYE010000004.1"/>
</dbReference>
<dbReference type="PROSITE" id="PS51371">
    <property type="entry name" value="CBS"/>
    <property type="match status" value="2"/>
</dbReference>
<sequence length="330" mass="34708">MIIQSSHMVLQGAITSALKTLASEKQGLEALEAALLGSLSSSFEAAVQTIRNANGHVVITGLGKSGHIGTKIAATLASTGTPAFFVHAAEANHGDLGMIGSDDVILALSWSGETLELSGIINHAARFRTPLIAITSGESSVLGRQADIVLLLPKIEEACPHGLAPTTSTVMQLAMGDALAVALLEMRGFTATDFKIYHPGGSLGASLKYVSDIMHKGNRLPLVVQGTTMTEAMNILVEKHFGCVGVVNKKGELIGIVTDGDLARNIHFNLSKFNVDEVMTKNPKIVEPNTLVGAATAFINDHHIGAFFVVENKKPVGIVHFHDLLRIGAA</sequence>
<dbReference type="InterPro" id="IPR046342">
    <property type="entry name" value="CBS_dom_sf"/>
</dbReference>
<dbReference type="Pfam" id="PF01380">
    <property type="entry name" value="SIS"/>
    <property type="match status" value="1"/>
</dbReference>
<dbReference type="SMART" id="SM00116">
    <property type="entry name" value="CBS"/>
    <property type="match status" value="2"/>
</dbReference>
<dbReference type="InterPro" id="IPR050986">
    <property type="entry name" value="GutQ/KpsF_isomerases"/>
</dbReference>
<evidence type="ECO:0000256" key="7">
    <source>
        <dbReference type="PROSITE-ProRule" id="PRU00703"/>
    </source>
</evidence>
<feature type="domain" description="CBS" evidence="8">
    <location>
        <begin position="214"/>
        <end position="272"/>
    </location>
</feature>
<feature type="site" description="Catalytically relevant" evidence="6">
    <location>
        <position position="198"/>
    </location>
</feature>
<feature type="binding site" evidence="5">
    <location>
        <position position="87"/>
    </location>
    <ligand>
        <name>Zn(2+)</name>
        <dbReference type="ChEBI" id="CHEBI:29105"/>
    </ligand>
</feature>
<dbReference type="KEGG" id="btay:LAJ60_07065"/>
<feature type="site" description="Catalytically relevant" evidence="6">
    <location>
        <position position="157"/>
    </location>
</feature>
<dbReference type="GO" id="GO:0097367">
    <property type="term" value="F:carbohydrate derivative binding"/>
    <property type="evidence" value="ECO:0007669"/>
    <property type="project" value="InterPro"/>
</dbReference>
<keyword evidence="10" id="KW-0413">Isomerase</keyword>
<dbReference type="InterPro" id="IPR046348">
    <property type="entry name" value="SIS_dom_sf"/>
</dbReference>
<name>A0A9Q9DLS1_BARTA</name>
<feature type="site" description="Catalytically relevant" evidence="6">
    <location>
        <position position="116"/>
    </location>
</feature>
<dbReference type="InterPro" id="IPR035474">
    <property type="entry name" value="SIS_Kpsf"/>
</dbReference>
<evidence type="ECO:0000256" key="4">
    <source>
        <dbReference type="PIRNR" id="PIRNR004692"/>
    </source>
</evidence>
<evidence type="ECO:0000256" key="3">
    <source>
        <dbReference type="ARBA" id="ARBA00023122"/>
    </source>
</evidence>
<keyword evidence="3 7" id="KW-0129">CBS domain</keyword>
<dbReference type="GO" id="GO:0019146">
    <property type="term" value="F:arabinose-5-phosphate isomerase activity"/>
    <property type="evidence" value="ECO:0007669"/>
    <property type="project" value="UniProtKB-ARBA"/>
</dbReference>
<dbReference type="Gene3D" id="3.40.50.10490">
    <property type="entry name" value="Glucose-6-phosphate isomerase like protein, domain 1"/>
    <property type="match status" value="1"/>
</dbReference>
<comment type="similarity">
    <text evidence="1 4">Belongs to the SIS family. GutQ/KpsF subfamily.</text>
</comment>
<organism evidence="10 11">
    <name type="scientific">Bartonella taylorii</name>
    <dbReference type="NCBI Taxonomy" id="33046"/>
    <lineage>
        <taxon>Bacteria</taxon>
        <taxon>Pseudomonadati</taxon>
        <taxon>Pseudomonadota</taxon>
        <taxon>Alphaproteobacteria</taxon>
        <taxon>Hyphomicrobiales</taxon>
        <taxon>Bartonellaceae</taxon>
        <taxon>Bartonella</taxon>
    </lineage>
</organism>
<dbReference type="InterPro" id="IPR000644">
    <property type="entry name" value="CBS_dom"/>
</dbReference>
<dbReference type="SUPFAM" id="SSF53697">
    <property type="entry name" value="SIS domain"/>
    <property type="match status" value="1"/>
</dbReference>
<dbReference type="Proteomes" id="UP001056980">
    <property type="component" value="Chromosome"/>
</dbReference>